<name>A0A5B8IQP5_9VIRU</name>
<accession>A0A5B8IQP5</accession>
<reference evidence="1" key="1">
    <citation type="submission" date="2018-11" db="EMBL/GenBank/DDBJ databases">
        <title>A distinct lineage of giant viruses engineers rhodopsin photosystems in predatory marine eukaryotes.</title>
        <authorList>
            <person name="Needham D.M."/>
            <person name="Yoshizawa S."/>
            <person name="Hosaka T."/>
            <person name="Poirier C."/>
            <person name="Choi C.-J."/>
            <person name="Hehenberger E."/>
            <person name="Irwin N.A.T."/>
            <person name="Wilken S."/>
            <person name="Yung C.-M."/>
            <person name="Bachy C."/>
            <person name="Kurihara R."/>
            <person name="Nakajima Y."/>
            <person name="Kojima K."/>
            <person name="Kimura-Someya T."/>
            <person name="Leonard G."/>
            <person name="Malmstrom R.R."/>
            <person name="Mende D."/>
            <person name="Olson D.K."/>
            <person name="Sudo Y."/>
            <person name="Sudek S."/>
            <person name="Richards T.A."/>
            <person name="DeLong E.F."/>
            <person name="Keeling P.J."/>
            <person name="Santoro A.E."/>
            <person name="Shirouzu M."/>
            <person name="Iwasaki W."/>
            <person name="Worden A.Z."/>
        </authorList>
    </citation>
    <scope>NUCLEOTIDE SEQUENCE</scope>
</reference>
<protein>
    <submittedName>
        <fullName evidence="1">Uncharacterized protein</fullName>
    </submittedName>
</protein>
<evidence type="ECO:0000313" key="1">
    <source>
        <dbReference type="EMBL" id="QDY52294.1"/>
    </source>
</evidence>
<dbReference type="EMBL" id="MK250090">
    <property type="protein sequence ID" value="QDY52294.1"/>
    <property type="molecule type" value="Genomic_DNA"/>
</dbReference>
<gene>
    <name evidence="1" type="ORF">6_6</name>
</gene>
<sequence>MEQNIINILKKIRHQINDYVIKNNINFTTYDIPFKLNINFPILELDNNIEKYGNVVFIVGRILM</sequence>
<organism evidence="1">
    <name type="scientific">Mimiviridae sp. ChoanoV1</name>
    <dbReference type="NCBI Taxonomy" id="2596887"/>
    <lineage>
        <taxon>Viruses</taxon>
        <taxon>Varidnaviria</taxon>
        <taxon>Bamfordvirae</taxon>
        <taxon>Nucleocytoviricota</taxon>
        <taxon>Megaviricetes</taxon>
        <taxon>Imitervirales</taxon>
        <taxon>Schizomimiviridae</taxon>
    </lineage>
</organism>
<proteinExistence type="predicted"/>